<evidence type="ECO:0000313" key="2">
    <source>
        <dbReference type="EMBL" id="KAG0020775.1"/>
    </source>
</evidence>
<protein>
    <recommendedName>
        <fullName evidence="4">F-box domain-containing protein</fullName>
    </recommendedName>
</protein>
<comment type="caution">
    <text evidence="2">The sequence shown here is derived from an EMBL/GenBank/DDBJ whole genome shotgun (WGS) entry which is preliminary data.</text>
</comment>
<evidence type="ECO:0000256" key="1">
    <source>
        <dbReference type="SAM" id="MobiDB-lite"/>
    </source>
</evidence>
<evidence type="ECO:0000313" key="3">
    <source>
        <dbReference type="Proteomes" id="UP000703661"/>
    </source>
</evidence>
<keyword evidence="3" id="KW-1185">Reference proteome</keyword>
<dbReference type="Gene3D" id="1.20.1280.50">
    <property type="match status" value="1"/>
</dbReference>
<feature type="region of interest" description="Disordered" evidence="1">
    <location>
        <begin position="558"/>
        <end position="596"/>
    </location>
</feature>
<organism evidence="2 3">
    <name type="scientific">Entomortierella chlamydospora</name>
    <dbReference type="NCBI Taxonomy" id="101097"/>
    <lineage>
        <taxon>Eukaryota</taxon>
        <taxon>Fungi</taxon>
        <taxon>Fungi incertae sedis</taxon>
        <taxon>Mucoromycota</taxon>
        <taxon>Mortierellomycotina</taxon>
        <taxon>Mortierellomycetes</taxon>
        <taxon>Mortierellales</taxon>
        <taxon>Mortierellaceae</taxon>
        <taxon>Entomortierella</taxon>
    </lineage>
</organism>
<sequence>MALLQGKLQLHKGLAALRSPTPLSHTSEHTAIPKTHESLSATQRAISLLEILERILSFLPQGSLRHIASLVCKDWLALCRPLVVHEFNWTDIPKTCYVTLPISRMAIPQANSRNSSRRKDVSTLGWNFHRDSSSSRSTFVENRAVTVVAEPTWLMKQLENLTTLKCHLSTRTSYVTSTIAPTPNGETAEFPTTTDVVSTTMDVLENRARSDLIKSVQFLTKRHKLSLLELQVDVLDDFDGFLRPMLESTSTLTTLCLKRTVTPILPIGLVLMQCRNLEELNVECEVHSSRPRLVMTLFPETSSSIPAPPSLGGAMGASNDFSHINQGITMDNNQLLQGKRKTDDYQENRLTGNLRLKRFHLKDVLVKESTFMAIMDASPALYELKIQTLDVNPLVQSSPDTQEQEPEEEWVSCDQLEFIQEIGYQYPQLTSVHFTRAFYSYSDSHIRTILQSFPRASRWIIGWRDLPDGILQDLNKCIEIPQSPQLLPANRSALEVYTNHLTSLDIVPSSDWTPRWGNALHEFLCSSPHLEHLRAGTIEYYIENLDLNGLLPASEGNFATFEDDSDERRGIPRGNTQPSHATQDSDNGNQASISTSKPRRIWACRNLKTLHLDFTCQTQHRHHHAPRRSFASTSSVFTFTASSSNSSSSSRFNINSSSSKSEIIHDNSPKLSRIVFGYIARVCPRLQDLLIRGYRLNMTLEGGFCLLTRLRALKKVAISQLDCEFSTKDILPWVMKRKRSMTLMQRLQWWAIFGGWWRLIHGKELRDTAGDAAGSVSTDAVKEAELATSNARAGVTADNGKKTSNSMKLPGLEKLGHLSDVVDVLREIMAAPVALSPISSPFAGT</sequence>
<dbReference type="Proteomes" id="UP000703661">
    <property type="component" value="Unassembled WGS sequence"/>
</dbReference>
<gene>
    <name evidence="2" type="ORF">BGZ80_003615</name>
</gene>
<dbReference type="InterPro" id="IPR032675">
    <property type="entry name" value="LRR_dom_sf"/>
</dbReference>
<reference evidence="2" key="1">
    <citation type="journal article" date="2020" name="Fungal Divers.">
        <title>Resolving the Mortierellaceae phylogeny through synthesis of multi-gene phylogenetics and phylogenomics.</title>
        <authorList>
            <person name="Vandepol N."/>
            <person name="Liber J."/>
            <person name="Desiro A."/>
            <person name="Na H."/>
            <person name="Kennedy M."/>
            <person name="Barry K."/>
            <person name="Grigoriev I.V."/>
            <person name="Miller A.N."/>
            <person name="O'Donnell K."/>
            <person name="Stajich J.E."/>
            <person name="Bonito G."/>
        </authorList>
    </citation>
    <scope>NUCLEOTIDE SEQUENCE</scope>
    <source>
        <strain evidence="2">NRRL 2769</strain>
    </source>
</reference>
<dbReference type="SUPFAM" id="SSF81383">
    <property type="entry name" value="F-box domain"/>
    <property type="match status" value="1"/>
</dbReference>
<accession>A0A9P6T3B8</accession>
<dbReference type="EMBL" id="JAAAID010000197">
    <property type="protein sequence ID" value="KAG0020775.1"/>
    <property type="molecule type" value="Genomic_DNA"/>
</dbReference>
<dbReference type="InterPro" id="IPR036047">
    <property type="entry name" value="F-box-like_dom_sf"/>
</dbReference>
<name>A0A9P6T3B8_9FUNG</name>
<dbReference type="AlphaFoldDB" id="A0A9P6T3B8"/>
<dbReference type="Gene3D" id="3.80.10.10">
    <property type="entry name" value="Ribonuclease Inhibitor"/>
    <property type="match status" value="1"/>
</dbReference>
<feature type="compositionally biased region" description="Polar residues" evidence="1">
    <location>
        <begin position="574"/>
        <end position="596"/>
    </location>
</feature>
<proteinExistence type="predicted"/>
<evidence type="ECO:0008006" key="4">
    <source>
        <dbReference type="Google" id="ProtNLM"/>
    </source>
</evidence>